<dbReference type="PANTHER" id="PTHR48081">
    <property type="entry name" value="AB HYDROLASE SUPERFAMILY PROTEIN C4A8.06C"/>
    <property type="match status" value="1"/>
</dbReference>
<organism evidence="4 5">
    <name type="scientific">Fusarium torreyae</name>
    <dbReference type="NCBI Taxonomy" id="1237075"/>
    <lineage>
        <taxon>Eukaryota</taxon>
        <taxon>Fungi</taxon>
        <taxon>Dikarya</taxon>
        <taxon>Ascomycota</taxon>
        <taxon>Pezizomycotina</taxon>
        <taxon>Sordariomycetes</taxon>
        <taxon>Hypocreomycetidae</taxon>
        <taxon>Hypocreales</taxon>
        <taxon>Nectriaceae</taxon>
        <taxon>Fusarium</taxon>
    </lineage>
</organism>
<dbReference type="Gene3D" id="3.40.50.1820">
    <property type="entry name" value="alpha/beta hydrolase"/>
    <property type="match status" value="1"/>
</dbReference>
<evidence type="ECO:0000256" key="2">
    <source>
        <dbReference type="ARBA" id="ARBA00022801"/>
    </source>
</evidence>
<evidence type="ECO:0000313" key="5">
    <source>
        <dbReference type="Proteomes" id="UP001152049"/>
    </source>
</evidence>
<sequence>MCDFTKYGEVSPEWLAVKDDRPPIPSHLDLKEKVRITHKYREELSAREMKPLGSPVHVRDYTISARDGANLEVRTYRPKTAEDSTRLPIFIHLHGGGYVFGTIATEDAICTRIAIGSNVTVVNLNYRHAPDFIYPTAWDDAEDAFHWVHDHIDELLGNPTQIVVGGSSAGAQLAAALTLRQNLDPNALSRPKIAGQVLMNPALVHPECYAPQLEQMKDPSVSSYVQNEHAPLINKAAIQYFTGLLKVQNPDSQDLRLSPANASGSQVKGLPPTVFGIAGLDPFRDEGLLFAKTLTEAG</sequence>
<dbReference type="Proteomes" id="UP001152049">
    <property type="component" value="Unassembled WGS sequence"/>
</dbReference>
<dbReference type="GO" id="GO:0016787">
    <property type="term" value="F:hydrolase activity"/>
    <property type="evidence" value="ECO:0007669"/>
    <property type="project" value="UniProtKB-KW"/>
</dbReference>
<evidence type="ECO:0000259" key="3">
    <source>
        <dbReference type="Pfam" id="PF07859"/>
    </source>
</evidence>
<dbReference type="PROSITE" id="PS01173">
    <property type="entry name" value="LIPASE_GDXG_HIS"/>
    <property type="match status" value="1"/>
</dbReference>
<dbReference type="EMBL" id="JAOQAZ010000022">
    <property type="protein sequence ID" value="KAJ4254516.1"/>
    <property type="molecule type" value="Genomic_DNA"/>
</dbReference>
<dbReference type="InterPro" id="IPR002168">
    <property type="entry name" value="Lipase_GDXG_HIS_AS"/>
</dbReference>
<dbReference type="Pfam" id="PF07859">
    <property type="entry name" value="Abhydrolase_3"/>
    <property type="match status" value="1"/>
</dbReference>
<evidence type="ECO:0000256" key="1">
    <source>
        <dbReference type="ARBA" id="ARBA00010515"/>
    </source>
</evidence>
<proteinExistence type="inferred from homology"/>
<reference evidence="4" key="1">
    <citation type="submission" date="2022-09" db="EMBL/GenBank/DDBJ databases">
        <title>Fusarium specimens isolated from Avocado Roots.</title>
        <authorList>
            <person name="Stajich J."/>
            <person name="Roper C."/>
            <person name="Heimlech-Rivalta G."/>
        </authorList>
    </citation>
    <scope>NUCLEOTIDE SEQUENCE</scope>
    <source>
        <strain evidence="4">CF00136</strain>
    </source>
</reference>
<dbReference type="InterPro" id="IPR029058">
    <property type="entry name" value="AB_hydrolase_fold"/>
</dbReference>
<dbReference type="PANTHER" id="PTHR48081:SF8">
    <property type="entry name" value="ALPHA_BETA HYDROLASE FOLD-3 DOMAIN-CONTAINING PROTEIN-RELATED"/>
    <property type="match status" value="1"/>
</dbReference>
<dbReference type="SUPFAM" id="SSF53474">
    <property type="entry name" value="alpha/beta-Hydrolases"/>
    <property type="match status" value="1"/>
</dbReference>
<dbReference type="InterPro" id="IPR013094">
    <property type="entry name" value="AB_hydrolase_3"/>
</dbReference>
<comment type="similarity">
    <text evidence="1">Belongs to the 'GDXG' lipolytic enzyme family.</text>
</comment>
<dbReference type="OrthoDB" id="408631at2759"/>
<name>A0A9W8RVH9_9HYPO</name>
<dbReference type="AlphaFoldDB" id="A0A9W8RVH9"/>
<evidence type="ECO:0000313" key="4">
    <source>
        <dbReference type="EMBL" id="KAJ4254516.1"/>
    </source>
</evidence>
<accession>A0A9W8RVH9</accession>
<keyword evidence="5" id="KW-1185">Reference proteome</keyword>
<feature type="domain" description="Alpha/beta hydrolase fold-3" evidence="3">
    <location>
        <begin position="91"/>
        <end position="298"/>
    </location>
</feature>
<keyword evidence="2" id="KW-0378">Hydrolase</keyword>
<dbReference type="InterPro" id="IPR050300">
    <property type="entry name" value="GDXG_lipolytic_enzyme"/>
</dbReference>
<comment type="caution">
    <text evidence="4">The sequence shown here is derived from an EMBL/GenBank/DDBJ whole genome shotgun (WGS) entry which is preliminary data.</text>
</comment>
<protein>
    <recommendedName>
        <fullName evidence="3">Alpha/beta hydrolase fold-3 domain-containing protein</fullName>
    </recommendedName>
</protein>
<gene>
    <name evidence="4" type="ORF">NW762_010115</name>
</gene>